<proteinExistence type="predicted"/>
<evidence type="ECO:0000313" key="3">
    <source>
        <dbReference type="Proteomes" id="UP001205609"/>
    </source>
</evidence>
<organism evidence="2 3">
    <name type="scientific">Staphylococcus americanisciuri</name>
    <dbReference type="NCBI Taxonomy" id="2973940"/>
    <lineage>
        <taxon>Bacteria</taxon>
        <taxon>Bacillati</taxon>
        <taxon>Bacillota</taxon>
        <taxon>Bacilli</taxon>
        <taxon>Bacillales</taxon>
        <taxon>Staphylococcaceae</taxon>
        <taxon>Staphylococcus</taxon>
    </lineage>
</organism>
<evidence type="ECO:0000256" key="1">
    <source>
        <dbReference type="SAM" id="Phobius"/>
    </source>
</evidence>
<protein>
    <recommendedName>
        <fullName evidence="4">Mobilization protein</fullName>
    </recommendedName>
</protein>
<keyword evidence="1" id="KW-0812">Transmembrane</keyword>
<dbReference type="EMBL" id="JANUXY010000002">
    <property type="protein sequence ID" value="MCS4485801.1"/>
    <property type="molecule type" value="Genomic_DNA"/>
</dbReference>
<evidence type="ECO:0008006" key="4">
    <source>
        <dbReference type="Google" id="ProtNLM"/>
    </source>
</evidence>
<evidence type="ECO:0000313" key="2">
    <source>
        <dbReference type="EMBL" id="MCS4485801.1"/>
    </source>
</evidence>
<gene>
    <name evidence="2" type="ORF">NXS11_02710</name>
</gene>
<accession>A0ABT2F0L0</accession>
<dbReference type="RefSeq" id="WP_259198450.1">
    <property type="nucleotide sequence ID" value="NZ_JANUXY010000002.1"/>
</dbReference>
<dbReference type="Proteomes" id="UP001205609">
    <property type="component" value="Unassembled WGS sequence"/>
</dbReference>
<name>A0ABT2F0L0_9STAP</name>
<keyword evidence="3" id="KW-1185">Reference proteome</keyword>
<keyword evidence="1" id="KW-0472">Membrane</keyword>
<keyword evidence="1" id="KW-1133">Transmembrane helix</keyword>
<feature type="transmembrane region" description="Helical" evidence="1">
    <location>
        <begin position="12"/>
        <end position="30"/>
    </location>
</feature>
<comment type="caution">
    <text evidence="2">The sequence shown here is derived from an EMBL/GenBank/DDBJ whole genome shotgun (WGS) entry which is preliminary data.</text>
</comment>
<reference evidence="2 3" key="1">
    <citation type="journal article" date="2023" name="Int. J. Syst. Evol. Microbiol.">
        <title>Streptococcus sciuri sp. nov., Staphylococcus marylandisciuri sp. nov. and Staphylococcus americanisciuri sp. nov., isolated from faeces of eastern grey squirrel (Sciurus carolinensis).</title>
        <authorList>
            <person name="Volokhov D.V."/>
            <person name="Zagorodnyaya T.A."/>
            <person name="Furtak V.A."/>
            <person name="Nattanmai G."/>
            <person name="Randall L."/>
            <person name="Jose S."/>
            <person name="Gao Y."/>
            <person name="Eisenberg T."/>
            <person name="Delmonte P."/>
            <person name="Blom J."/>
            <person name="Mitchell K.K."/>
        </authorList>
    </citation>
    <scope>NUCLEOTIDE SEQUENCE [LARGE SCALE GENOMIC DNA]</scope>
    <source>
        <strain evidence="2 3">GRT3</strain>
    </source>
</reference>
<sequence length="61" mass="7246">MENSLFWSRNFIPVYFIVAFLTFLLFKFYIRTDNIIAYLPILLCVVIGIASLIYNFKEKSD</sequence>
<feature type="transmembrane region" description="Helical" evidence="1">
    <location>
        <begin position="36"/>
        <end position="56"/>
    </location>
</feature>